<dbReference type="PANTHER" id="PTHR43298">
    <property type="entry name" value="MULTIDRUG RESISTANCE PROTEIN NORM-RELATED"/>
    <property type="match status" value="1"/>
</dbReference>
<evidence type="ECO:0000256" key="7">
    <source>
        <dbReference type="ARBA" id="ARBA00022475"/>
    </source>
</evidence>
<protein>
    <recommendedName>
        <fullName evidence="4">Probable multidrug resistance protein NorM</fullName>
    </recommendedName>
    <alternativeName>
        <fullName evidence="12">Multidrug-efflux transporter</fullName>
    </alternativeName>
</protein>
<dbReference type="RefSeq" id="WP_055039007.1">
    <property type="nucleotide sequence ID" value="NZ_CVRS01000002.1"/>
</dbReference>
<dbReference type="GO" id="GO:0042910">
    <property type="term" value="F:xenobiotic transmembrane transporter activity"/>
    <property type="evidence" value="ECO:0007669"/>
    <property type="project" value="InterPro"/>
</dbReference>
<dbReference type="Proteomes" id="UP000049828">
    <property type="component" value="Unassembled WGS sequence"/>
</dbReference>
<keyword evidence="11 13" id="KW-0472">Membrane</keyword>
<evidence type="ECO:0000256" key="13">
    <source>
        <dbReference type="SAM" id="Phobius"/>
    </source>
</evidence>
<evidence type="ECO:0000256" key="12">
    <source>
        <dbReference type="ARBA" id="ARBA00031636"/>
    </source>
</evidence>
<feature type="transmembrane region" description="Helical" evidence="13">
    <location>
        <begin position="200"/>
        <end position="223"/>
    </location>
</feature>
<dbReference type="STRING" id="360807.ERS852392_02649"/>
<keyword evidence="15" id="KW-1185">Reference proteome</keyword>
<proteinExistence type="inferred from homology"/>
<evidence type="ECO:0000256" key="6">
    <source>
        <dbReference type="ARBA" id="ARBA00022449"/>
    </source>
</evidence>
<dbReference type="AlphaFoldDB" id="A0A0M6W967"/>
<feature type="transmembrane region" description="Helical" evidence="13">
    <location>
        <begin position="361"/>
        <end position="384"/>
    </location>
</feature>
<comment type="function">
    <text evidence="1">Multidrug efflux pump.</text>
</comment>
<dbReference type="Pfam" id="PF01554">
    <property type="entry name" value="MatE"/>
    <property type="match status" value="2"/>
</dbReference>
<evidence type="ECO:0000256" key="1">
    <source>
        <dbReference type="ARBA" id="ARBA00003408"/>
    </source>
</evidence>
<keyword evidence="9 13" id="KW-1133">Transmembrane helix</keyword>
<keyword evidence="10" id="KW-0406">Ion transport</keyword>
<evidence type="ECO:0000256" key="2">
    <source>
        <dbReference type="ARBA" id="ARBA00004651"/>
    </source>
</evidence>
<keyword evidence="6" id="KW-0050">Antiport</keyword>
<dbReference type="GO" id="GO:0005886">
    <property type="term" value="C:plasma membrane"/>
    <property type="evidence" value="ECO:0007669"/>
    <property type="project" value="UniProtKB-SubCell"/>
</dbReference>
<evidence type="ECO:0000256" key="10">
    <source>
        <dbReference type="ARBA" id="ARBA00023065"/>
    </source>
</evidence>
<feature type="transmembrane region" description="Helical" evidence="13">
    <location>
        <begin position="97"/>
        <end position="124"/>
    </location>
</feature>
<feature type="transmembrane region" description="Helical" evidence="13">
    <location>
        <begin position="252"/>
        <end position="275"/>
    </location>
</feature>
<sequence length="457" mass="49572">MNLLKKQLVKENYHKETLKITIDMAWPAIVESFFVAFAGLIDSLMVSSLGSYAVAAVGLTTQPKLLGLALFFALNVAISALVARRRGEKKQDSANEILLTAVLFIVIAAIISSIVFVLFAGAIIDFCGSTADTHNDAVVYFRIIMGGMIFNCIQMGINAAQRGAGNTKITMRTNVTSNTINILLNYLLINGRFGFPALGIRGAALATISGTVVACIMSVASIFKKESFLSIPYILEQHIRPTLSAFLNLIKVAYSVFFEQVLMRIGFMLTAIMAADQGTDAMAAHQVGMNIMALSFAFGDGLQATAVALIGRSLGSGDPDLAKEYGRTCRLIGAVIAVCLVAIYYFGASGLYHLFFTEDHIVAIGVQIIHVIIFVVIFQICQVIYMGCLRGAGDTLYTAVASMISVTFIRTIISYFCGYVLGWGIIGIWMGVLGDQISRFIFATVRFRQGKWVKIKI</sequence>
<dbReference type="InterPro" id="IPR050222">
    <property type="entry name" value="MATE_MdtK"/>
</dbReference>
<dbReference type="InterPro" id="IPR002528">
    <property type="entry name" value="MATE_fam"/>
</dbReference>
<evidence type="ECO:0000256" key="4">
    <source>
        <dbReference type="ARBA" id="ARBA00020268"/>
    </source>
</evidence>
<feature type="transmembrane region" description="Helical" evidence="13">
    <location>
        <begin position="139"/>
        <end position="157"/>
    </location>
</feature>
<dbReference type="NCBIfam" id="TIGR00797">
    <property type="entry name" value="matE"/>
    <property type="match status" value="1"/>
</dbReference>
<name>A0A0M6W967_9FIRM</name>
<evidence type="ECO:0000256" key="5">
    <source>
        <dbReference type="ARBA" id="ARBA00022448"/>
    </source>
</evidence>
<feature type="transmembrane region" description="Helical" evidence="13">
    <location>
        <begin position="422"/>
        <end position="442"/>
    </location>
</feature>
<dbReference type="PIRSF" id="PIRSF006603">
    <property type="entry name" value="DinF"/>
    <property type="match status" value="1"/>
</dbReference>
<keyword evidence="7" id="KW-1003">Cell membrane</keyword>
<keyword evidence="5" id="KW-0813">Transport</keyword>
<feature type="transmembrane region" description="Helical" evidence="13">
    <location>
        <begin position="287"/>
        <end position="310"/>
    </location>
</feature>
<dbReference type="InterPro" id="IPR048279">
    <property type="entry name" value="MdtK-like"/>
</dbReference>
<evidence type="ECO:0000256" key="3">
    <source>
        <dbReference type="ARBA" id="ARBA00010199"/>
    </source>
</evidence>
<organism evidence="14 15">
    <name type="scientific">Roseburia inulinivorans</name>
    <dbReference type="NCBI Taxonomy" id="360807"/>
    <lineage>
        <taxon>Bacteria</taxon>
        <taxon>Bacillati</taxon>
        <taxon>Bacillota</taxon>
        <taxon>Clostridia</taxon>
        <taxon>Lachnospirales</taxon>
        <taxon>Lachnospiraceae</taxon>
        <taxon>Roseburia</taxon>
    </lineage>
</organism>
<evidence type="ECO:0000313" key="14">
    <source>
        <dbReference type="EMBL" id="CRL32028.1"/>
    </source>
</evidence>
<dbReference type="PANTHER" id="PTHR43298:SF2">
    <property type="entry name" value="FMN_FAD EXPORTER YEEO-RELATED"/>
    <property type="match status" value="1"/>
</dbReference>
<gene>
    <name evidence="14" type="ORF">RIL183_12261</name>
</gene>
<feature type="transmembrane region" description="Helical" evidence="13">
    <location>
        <begin position="65"/>
        <end position="85"/>
    </location>
</feature>
<feature type="transmembrane region" description="Helical" evidence="13">
    <location>
        <begin position="331"/>
        <end position="355"/>
    </location>
</feature>
<dbReference type="CDD" id="cd13137">
    <property type="entry name" value="MATE_NorM_like"/>
    <property type="match status" value="1"/>
</dbReference>
<feature type="transmembrane region" description="Helical" evidence="13">
    <location>
        <begin position="20"/>
        <end position="45"/>
    </location>
</feature>
<comment type="similarity">
    <text evidence="3">Belongs to the multi antimicrobial extrusion (MATE) (TC 2.A.66.1) family.</text>
</comment>
<evidence type="ECO:0000256" key="9">
    <source>
        <dbReference type="ARBA" id="ARBA00022989"/>
    </source>
</evidence>
<comment type="subcellular location">
    <subcellularLocation>
        <location evidence="2">Cell membrane</location>
        <topology evidence="2">Multi-pass membrane protein</topology>
    </subcellularLocation>
</comment>
<dbReference type="GO" id="GO:0015297">
    <property type="term" value="F:antiporter activity"/>
    <property type="evidence" value="ECO:0007669"/>
    <property type="project" value="UniProtKB-KW"/>
</dbReference>
<reference evidence="15" key="1">
    <citation type="submission" date="2015-05" db="EMBL/GenBank/DDBJ databases">
        <authorList>
            <consortium name="Pathogen Informatics"/>
        </authorList>
    </citation>
    <scope>NUCLEOTIDE SEQUENCE [LARGE SCALE GENOMIC DNA]</scope>
    <source>
        <strain evidence="15">L1-83</strain>
    </source>
</reference>
<evidence type="ECO:0000313" key="15">
    <source>
        <dbReference type="Proteomes" id="UP000049828"/>
    </source>
</evidence>
<evidence type="ECO:0000256" key="11">
    <source>
        <dbReference type="ARBA" id="ARBA00023136"/>
    </source>
</evidence>
<dbReference type="GO" id="GO:0006811">
    <property type="term" value="P:monoatomic ion transport"/>
    <property type="evidence" value="ECO:0007669"/>
    <property type="project" value="UniProtKB-KW"/>
</dbReference>
<keyword evidence="8 13" id="KW-0812">Transmembrane</keyword>
<dbReference type="EMBL" id="CVRS01000002">
    <property type="protein sequence ID" value="CRL32028.1"/>
    <property type="molecule type" value="Genomic_DNA"/>
</dbReference>
<evidence type="ECO:0000256" key="8">
    <source>
        <dbReference type="ARBA" id="ARBA00022692"/>
    </source>
</evidence>
<accession>A0A0M6W967</accession>